<organism evidence="3 4">
    <name type="scientific">Cylindrotheca closterium</name>
    <dbReference type="NCBI Taxonomy" id="2856"/>
    <lineage>
        <taxon>Eukaryota</taxon>
        <taxon>Sar</taxon>
        <taxon>Stramenopiles</taxon>
        <taxon>Ochrophyta</taxon>
        <taxon>Bacillariophyta</taxon>
        <taxon>Bacillariophyceae</taxon>
        <taxon>Bacillariophycidae</taxon>
        <taxon>Bacillariales</taxon>
        <taxon>Bacillariaceae</taxon>
        <taxon>Cylindrotheca</taxon>
    </lineage>
</organism>
<keyword evidence="4" id="KW-1185">Reference proteome</keyword>
<sequence>MSVDLCNWTVQAYESKWSPSNWQVREDGLSVSQSVNGGASLFCSDFPATGSNLEGEIMVASGGRSDDDFIGFAFGYNIGDNMNLDANWHLVDWKKRSQALPFSDRYCRGNSGTGSVGFAISEIKGIPVWDEFWEHTNLASCNDAGGVTEIQRGINYASIGWDYDTTYQFRFEVSSEGMLAFVNGQLELNVTGSFDITGSFCYYNLSQDRVRYSGLTRQTENPSAIPTDTPSARPSTNPTESPSASPSGHSQSPSNPPSAPSIETSPPLCEVKDVTEDGIIMLQASNSVSNITSVALNPPSADVSLTYTAQRGDETMEIDLSIDYLSESTDFRSSKVVVTNEDGLFCSFPSIGSILDDDCGQNEDCLPDDAIEFPLSSSIPGVPIFNFDNATILAQPAFGRIVFNGTTLRYVPTWIGIQYDAFAIESRTIAGDTIFFSASYNGTDQTVEVDIDILGFEDVEYYTEDDTLDDVVDSDGELRARRLRSAPLPIEYQHIVPQGVFGSGKNAYKIDGLDRNFLNRIESKQFGVLLRREDHRGKNAIVKPLELNKMWDGWVVDFRDKNGRLPVKNEVLTQGFQEITADPKVRQMLDAGIPNPDYSYNQWNNKKYREYKVRMLEELDSRARSRAKINPCSSGRFNPCKALKRASKLPVVGRFIGLGVFANEVLLQGRPIAEAAVEFGLDAIPVWGEIRGAYSLAQDLCLFERFGLKVDAGNLETLIWKTLRSDHGIKEVLGPNDFGISKAYLDPHFCTFNENCYAYHGVCDMVFLRNALVEIHIRTKSLGRRHWSSLSGIAMRIGNDTLEMDDNAYYYLNGESLASGAPPVALAGSFPFSVSSSGVGSLQLSGGQFIQLSQFGTVLNLQVHGHGSDFRDSNGMSGKWDRLPLIGRDGLSVFENTTEFAMEWEINASKGDLQLFREAAQSSCREPGPRPEPDVATLELARTACANILDDVLNENCVFDVTSTGDVSFAQSEIYTEPLQSGGVCASSSEDCELRGGSCVWRCDTATSNCLPDLCSLVQSVETFENESETAESLVDGCSCEIPFANEPTAFASSAPSSTPTPVPTSPPSLVPTTSPTPVPTSSPTPVPTSSPTPVPTLTPSSVPTLTPTPVPTSTPTVSFTSAPNSASCVPSAFWSGRLCLIFTLVMSLQLF</sequence>
<evidence type="ECO:0000256" key="1">
    <source>
        <dbReference type="SAM" id="MobiDB-lite"/>
    </source>
</evidence>
<comment type="caution">
    <text evidence="3">The sequence shown here is derived from an EMBL/GenBank/DDBJ whole genome shotgun (WGS) entry which is preliminary data.</text>
</comment>
<feature type="region of interest" description="Disordered" evidence="1">
    <location>
        <begin position="216"/>
        <end position="266"/>
    </location>
</feature>
<feature type="region of interest" description="Disordered" evidence="1">
    <location>
        <begin position="1051"/>
        <end position="1122"/>
    </location>
</feature>
<dbReference type="Gene3D" id="2.60.120.200">
    <property type="match status" value="1"/>
</dbReference>
<evidence type="ECO:0000313" key="4">
    <source>
        <dbReference type="Proteomes" id="UP001295423"/>
    </source>
</evidence>
<dbReference type="AlphaFoldDB" id="A0AAD2JGK4"/>
<accession>A0AAD2JGK4</accession>
<feature type="compositionally biased region" description="Polar residues" evidence="1">
    <location>
        <begin position="216"/>
        <end position="240"/>
    </location>
</feature>
<name>A0AAD2JGK4_9STRA</name>
<proteinExistence type="predicted"/>
<dbReference type="SUPFAM" id="SSF49899">
    <property type="entry name" value="Concanavalin A-like lectins/glucanases"/>
    <property type="match status" value="1"/>
</dbReference>
<dbReference type="InterPro" id="IPR008859">
    <property type="entry name" value="Thrombospondin_C"/>
</dbReference>
<reference evidence="3" key="1">
    <citation type="submission" date="2023-08" db="EMBL/GenBank/DDBJ databases">
        <authorList>
            <person name="Audoor S."/>
            <person name="Bilcke G."/>
        </authorList>
    </citation>
    <scope>NUCLEOTIDE SEQUENCE</scope>
</reference>
<dbReference type="GO" id="GO:0005509">
    <property type="term" value="F:calcium ion binding"/>
    <property type="evidence" value="ECO:0007669"/>
    <property type="project" value="InterPro"/>
</dbReference>
<feature type="compositionally biased region" description="Pro residues" evidence="1">
    <location>
        <begin position="1059"/>
        <end position="1097"/>
    </location>
</feature>
<evidence type="ECO:0000259" key="2">
    <source>
        <dbReference type="Pfam" id="PF05735"/>
    </source>
</evidence>
<evidence type="ECO:0000313" key="3">
    <source>
        <dbReference type="EMBL" id="CAJ1947811.1"/>
    </source>
</evidence>
<dbReference type="Pfam" id="PF05735">
    <property type="entry name" value="TSP_C"/>
    <property type="match status" value="1"/>
</dbReference>
<dbReference type="EMBL" id="CAKOGP040001736">
    <property type="protein sequence ID" value="CAJ1947811.1"/>
    <property type="molecule type" value="Genomic_DNA"/>
</dbReference>
<gene>
    <name evidence="3" type="ORF">CYCCA115_LOCUS11320</name>
</gene>
<protein>
    <recommendedName>
        <fullName evidence="2">TSP C-terminal domain-containing protein</fullName>
    </recommendedName>
</protein>
<dbReference type="GO" id="GO:0007155">
    <property type="term" value="P:cell adhesion"/>
    <property type="evidence" value="ECO:0007669"/>
    <property type="project" value="InterPro"/>
</dbReference>
<dbReference type="PANTHER" id="PTHR33683:SF46">
    <property type="entry name" value="SUSHI DOMAIN-CONTAINING PROTEIN"/>
    <property type="match status" value="1"/>
</dbReference>
<dbReference type="GO" id="GO:0005576">
    <property type="term" value="C:extracellular region"/>
    <property type="evidence" value="ECO:0007669"/>
    <property type="project" value="InterPro"/>
</dbReference>
<feature type="domain" description="TSP C-terminal" evidence="2">
    <location>
        <begin position="20"/>
        <end position="171"/>
    </location>
</feature>
<dbReference type="PANTHER" id="PTHR33683">
    <property type="entry name" value="1, PUTATIVE-RELATED"/>
    <property type="match status" value="1"/>
</dbReference>
<feature type="compositionally biased region" description="Low complexity" evidence="1">
    <location>
        <begin position="241"/>
        <end position="253"/>
    </location>
</feature>
<dbReference type="InterPro" id="IPR013320">
    <property type="entry name" value="ConA-like_dom_sf"/>
</dbReference>
<dbReference type="Proteomes" id="UP001295423">
    <property type="component" value="Unassembled WGS sequence"/>
</dbReference>